<protein>
    <submittedName>
        <fullName evidence="3">Uncharacterized protein</fullName>
    </submittedName>
</protein>
<dbReference type="EMBL" id="WVTA01000011">
    <property type="protein sequence ID" value="KAK3203115.1"/>
    <property type="molecule type" value="Genomic_DNA"/>
</dbReference>
<comment type="caution">
    <text evidence="3">The sequence shown here is derived from an EMBL/GenBank/DDBJ whole genome shotgun (WGS) entry which is preliminary data.</text>
</comment>
<feature type="transmembrane region" description="Helical" evidence="2">
    <location>
        <begin position="268"/>
        <end position="289"/>
    </location>
</feature>
<sequence length="402" mass="45940">MGKPQPLVAPYRDDPDAVSLHTTPDDYHYDDAPEIADTLPPSYNDSQSSSSAAGPVPIHHITPTTGRSDHSAHYKLKMGKVQVPETQTVSNPRYDTDPVVLEEAVRTLAEEAPYPLVYILGTHKETVRNGDKKETKDVTDFRIVMDLRHYLKRSAMTLETVENGEKTYRGSILKCQAPGQQQAIEVGNTKPGLKEWCHLYCASPRMLRRFRLRRVVTGFNEEYLKSRIEGLIRSTNYRGHIIVSFPVENKNVDIYTTNRINQWRLTTWVRWIFYLTFLWIFSWPALFFATKNWEVVRAEWQWSNTDSQGIKQYTTISEEQWFEKWHVGIRRLVLDRFQNEASDEVLCGVMARPEDPPMPGSIRTGNEGLDNAANLLTQGFQVARAISSGSGRGLQGGWGYDN</sequence>
<dbReference type="AlphaFoldDB" id="A0AAN6LUR2"/>
<evidence type="ECO:0000256" key="2">
    <source>
        <dbReference type="SAM" id="Phobius"/>
    </source>
</evidence>
<proteinExistence type="predicted"/>
<keyword evidence="2" id="KW-0812">Transmembrane</keyword>
<dbReference type="PANTHER" id="PTHR37848">
    <property type="entry name" value="EXPRESSED PROTEIN"/>
    <property type="match status" value="1"/>
</dbReference>
<name>A0AAN6LUR2_9PLEO</name>
<evidence type="ECO:0000313" key="4">
    <source>
        <dbReference type="Proteomes" id="UP001280581"/>
    </source>
</evidence>
<feature type="region of interest" description="Disordered" evidence="1">
    <location>
        <begin position="1"/>
        <end position="70"/>
    </location>
</feature>
<evidence type="ECO:0000256" key="1">
    <source>
        <dbReference type="SAM" id="MobiDB-lite"/>
    </source>
</evidence>
<reference evidence="3 4" key="1">
    <citation type="submission" date="2021-02" db="EMBL/GenBank/DDBJ databases">
        <title>Genome assembly of Pseudopithomyces chartarum.</title>
        <authorList>
            <person name="Jauregui R."/>
            <person name="Singh J."/>
            <person name="Voisey C."/>
        </authorList>
    </citation>
    <scope>NUCLEOTIDE SEQUENCE [LARGE SCALE GENOMIC DNA]</scope>
    <source>
        <strain evidence="3 4">AGR01</strain>
    </source>
</reference>
<dbReference type="Proteomes" id="UP001280581">
    <property type="component" value="Unassembled WGS sequence"/>
</dbReference>
<gene>
    <name evidence="3" type="ORF">GRF29_112g272668</name>
</gene>
<dbReference type="PANTHER" id="PTHR37848:SF1">
    <property type="entry name" value="SUN DOMAIN-CONTAINING PROTEIN"/>
    <property type="match status" value="1"/>
</dbReference>
<accession>A0AAN6LUR2</accession>
<evidence type="ECO:0000313" key="3">
    <source>
        <dbReference type="EMBL" id="KAK3203115.1"/>
    </source>
</evidence>
<keyword evidence="4" id="KW-1185">Reference proteome</keyword>
<keyword evidence="2" id="KW-1133">Transmembrane helix</keyword>
<keyword evidence="2" id="KW-0472">Membrane</keyword>
<organism evidence="3 4">
    <name type="scientific">Pseudopithomyces chartarum</name>
    <dbReference type="NCBI Taxonomy" id="1892770"/>
    <lineage>
        <taxon>Eukaryota</taxon>
        <taxon>Fungi</taxon>
        <taxon>Dikarya</taxon>
        <taxon>Ascomycota</taxon>
        <taxon>Pezizomycotina</taxon>
        <taxon>Dothideomycetes</taxon>
        <taxon>Pleosporomycetidae</taxon>
        <taxon>Pleosporales</taxon>
        <taxon>Massarineae</taxon>
        <taxon>Didymosphaeriaceae</taxon>
        <taxon>Pseudopithomyces</taxon>
    </lineage>
</organism>